<sequence>MTSDKKYEFIKNNIIPSMIKNNDCFNNQTLTDCILDDSVQSIDGFMSKIYKINLVTQDTGENGIKYNYPIIVKIMKGDQAFRTKTKSNQQFTNEIYIYSDVIPAFHQLVQSSKSQINVDNWSPKVYYSNKGKFDGFSDEYETILVLENLAPQGFKGGPRLDLDEDHLYLMTKLIAEYHSCNYAMKILKDLKYEKLSSGLVPLRFNDERNFWHILYEHGMERTYKYLDAKPAHFKDDKFKQDMINLKNKYYDKPVDILEMMLRNDEHYSIILHGDYNRNNILFKYDENGKPIDIRMIDYQEVRYATPLLDLSFYFFMNMNPNIREQFWDVLLKYYHDCMTKSLIDILKCDRSDERLEPYSYENFIKHFAQCAFYGVMICIHFMPWMSSPEEDCEKMTKVFEERIESQEFHDGVLVLGGEPTDERIISILKFASKKGYMKIFE</sequence>
<dbReference type="AlphaFoldDB" id="U5EDP7"/>
<dbReference type="InterPro" id="IPR011009">
    <property type="entry name" value="Kinase-like_dom_sf"/>
</dbReference>
<dbReference type="Gene3D" id="3.90.1200.10">
    <property type="match status" value="1"/>
</dbReference>
<dbReference type="PANTHER" id="PTHR11012:SF4">
    <property type="entry name" value="LD42035P"/>
    <property type="match status" value="1"/>
</dbReference>
<evidence type="ECO:0000313" key="2">
    <source>
        <dbReference type="EMBL" id="JAB55208.1"/>
    </source>
</evidence>
<accession>U5EDP7</accession>
<dbReference type="EMBL" id="GANO01004663">
    <property type="protein sequence ID" value="JAB55208.1"/>
    <property type="molecule type" value="mRNA"/>
</dbReference>
<dbReference type="Pfam" id="PF02958">
    <property type="entry name" value="EcKL"/>
    <property type="match status" value="1"/>
</dbReference>
<dbReference type="InterPro" id="IPR004119">
    <property type="entry name" value="EcKL"/>
</dbReference>
<dbReference type="PANTHER" id="PTHR11012">
    <property type="entry name" value="PROTEIN KINASE-LIKE DOMAIN-CONTAINING"/>
    <property type="match status" value="1"/>
</dbReference>
<dbReference type="InterPro" id="IPR015897">
    <property type="entry name" value="CHK_kinase-like"/>
</dbReference>
<proteinExistence type="evidence at transcript level"/>
<organism evidence="2">
    <name type="scientific">Corethrella appendiculata</name>
    <dbReference type="NCBI Taxonomy" id="1370023"/>
    <lineage>
        <taxon>Eukaryota</taxon>
        <taxon>Metazoa</taxon>
        <taxon>Ecdysozoa</taxon>
        <taxon>Arthropoda</taxon>
        <taxon>Hexapoda</taxon>
        <taxon>Insecta</taxon>
        <taxon>Pterygota</taxon>
        <taxon>Neoptera</taxon>
        <taxon>Endopterygota</taxon>
        <taxon>Diptera</taxon>
        <taxon>Nematocera</taxon>
        <taxon>Culicoidea</taxon>
        <taxon>Chaoboridae</taxon>
        <taxon>Corethrella</taxon>
    </lineage>
</organism>
<protein>
    <submittedName>
        <fullName evidence="2">Putative juvenile hormone-inducible protein</fullName>
    </submittedName>
</protein>
<feature type="domain" description="CHK kinase-like" evidence="1">
    <location>
        <begin position="144"/>
        <end position="344"/>
    </location>
</feature>
<name>U5EDP7_9DIPT</name>
<dbReference type="SUPFAM" id="SSF56112">
    <property type="entry name" value="Protein kinase-like (PK-like)"/>
    <property type="match status" value="1"/>
</dbReference>
<reference evidence="2" key="1">
    <citation type="journal article" date="2014" name="Insect Biochem. Mol. Biol.">
        <title>An insight into the sialome of the frog biting fly, Corethrella appendiculata.</title>
        <authorList>
            <person name="Ribeiro J.M.C."/>
            <person name="Chagas A.C."/>
            <person name="Pham V.M."/>
            <person name="Lounibos L.P."/>
            <person name="Calvo E."/>
        </authorList>
    </citation>
    <scope>NUCLEOTIDE SEQUENCE</scope>
    <source>
        <tissue evidence="2">Salivary glands</tissue>
    </source>
</reference>
<dbReference type="SMART" id="SM00587">
    <property type="entry name" value="CHK"/>
    <property type="match status" value="1"/>
</dbReference>
<evidence type="ECO:0000259" key="1">
    <source>
        <dbReference type="SMART" id="SM00587"/>
    </source>
</evidence>